<organism evidence="4 5">
    <name type="scientific">Quercus rubra</name>
    <name type="common">Northern red oak</name>
    <name type="synonym">Quercus borealis</name>
    <dbReference type="NCBI Taxonomy" id="3512"/>
    <lineage>
        <taxon>Eukaryota</taxon>
        <taxon>Viridiplantae</taxon>
        <taxon>Streptophyta</taxon>
        <taxon>Embryophyta</taxon>
        <taxon>Tracheophyta</taxon>
        <taxon>Spermatophyta</taxon>
        <taxon>Magnoliopsida</taxon>
        <taxon>eudicotyledons</taxon>
        <taxon>Gunneridae</taxon>
        <taxon>Pentapetalae</taxon>
        <taxon>rosids</taxon>
        <taxon>fabids</taxon>
        <taxon>Fagales</taxon>
        <taxon>Fagaceae</taxon>
        <taxon>Quercus</taxon>
    </lineage>
</organism>
<proteinExistence type="inferred from homology"/>
<evidence type="ECO:0000256" key="2">
    <source>
        <dbReference type="ARBA" id="ARBA00022679"/>
    </source>
</evidence>
<evidence type="ECO:0000313" key="4">
    <source>
        <dbReference type="EMBL" id="KAK4597760.1"/>
    </source>
</evidence>
<keyword evidence="2" id="KW-0808">Transferase</keyword>
<dbReference type="InterPro" id="IPR023213">
    <property type="entry name" value="CAT-like_dom_sf"/>
</dbReference>
<comment type="caution">
    <text evidence="4">The sequence shown here is derived from an EMBL/GenBank/DDBJ whole genome shotgun (WGS) entry which is preliminary data.</text>
</comment>
<evidence type="ECO:0000256" key="3">
    <source>
        <dbReference type="ARBA" id="ARBA00023315"/>
    </source>
</evidence>
<reference evidence="4 5" key="1">
    <citation type="journal article" date="2023" name="G3 (Bethesda)">
        <title>A haplotype-resolved chromosome-scale genome for Quercus rubra L. provides insights into the genetics of adaptive traits for red oak species.</title>
        <authorList>
            <person name="Kapoor B."/>
            <person name="Jenkins J."/>
            <person name="Schmutz J."/>
            <person name="Zhebentyayeva T."/>
            <person name="Kuelheim C."/>
            <person name="Coggeshall M."/>
            <person name="Heim C."/>
            <person name="Lasky J.R."/>
            <person name="Leites L."/>
            <person name="Islam-Faridi N."/>
            <person name="Romero-Severson J."/>
            <person name="DeLeo V.L."/>
            <person name="Lucas S.M."/>
            <person name="Lazic D."/>
            <person name="Gailing O."/>
            <person name="Carlson J."/>
            <person name="Staton M."/>
        </authorList>
    </citation>
    <scope>NUCLEOTIDE SEQUENCE [LARGE SCALE GENOMIC DNA]</scope>
    <source>
        <strain evidence="4">Pseudo-F2</strain>
    </source>
</reference>
<comment type="similarity">
    <text evidence="1">Belongs to the plant acyltransferase family.</text>
</comment>
<dbReference type="PANTHER" id="PTHR31623">
    <property type="entry name" value="F21J9.9"/>
    <property type="match status" value="1"/>
</dbReference>
<sequence length="433" mass="48988">MTIEVEVVSRETIKPSSPTLDHLRNYQLSFLDQVSPQFYMPWVLFYPKDTNSNLNNLEQIERIKKSLSEALTHFYPLAGRIKDNFYIECNDEGVHYVEAVAKCNLSEFLENPNPGEHNKFLPYELDNIKDVLAAVQVTSFNCGGIVIGLELYHVIGDASSFFLFINNWAAVARGGSIIVSPQFDVAAKLFPPVTISGFNQNMGMIKEKLVIKRFVFDTSAIAAIRDKYTSSNTEIEYPRPTRVEALSAFIHGRFIAATQPEKDPSKLYLVFQTVNMRTRLDPPLPENCFGNISQSTVFVVPNETEDDGFSSIVLPMRDSIKKVDLDYVKKLLESDGHLNFMAEVTEKANKGEVVAFAFTSLCRFPIYEVDFGWGKPIWGGSTKMLYPNLVTFFDTKSGDGIEAWINLMEEDMAKFEEDKEVMEYVSLVKNSVL</sequence>
<dbReference type="GO" id="GO:0016746">
    <property type="term" value="F:acyltransferase activity"/>
    <property type="evidence" value="ECO:0007669"/>
    <property type="project" value="UniProtKB-KW"/>
</dbReference>
<keyword evidence="5" id="KW-1185">Reference proteome</keyword>
<dbReference type="Proteomes" id="UP001324115">
    <property type="component" value="Unassembled WGS sequence"/>
</dbReference>
<name>A0AAN7J4G0_QUERU</name>
<dbReference type="EMBL" id="JAXUIC010000003">
    <property type="protein sequence ID" value="KAK4597760.1"/>
    <property type="molecule type" value="Genomic_DNA"/>
</dbReference>
<dbReference type="PANTHER" id="PTHR31623:SF17">
    <property type="entry name" value="F21J9.9"/>
    <property type="match status" value="1"/>
</dbReference>
<evidence type="ECO:0000256" key="1">
    <source>
        <dbReference type="ARBA" id="ARBA00009861"/>
    </source>
</evidence>
<dbReference type="Gene3D" id="3.30.559.10">
    <property type="entry name" value="Chloramphenicol acetyltransferase-like domain"/>
    <property type="match status" value="2"/>
</dbReference>
<evidence type="ECO:0000313" key="5">
    <source>
        <dbReference type="Proteomes" id="UP001324115"/>
    </source>
</evidence>
<keyword evidence="3" id="KW-0012">Acyltransferase</keyword>
<gene>
    <name evidence="4" type="ORF">RGQ29_015324</name>
</gene>
<dbReference type="Pfam" id="PF02458">
    <property type="entry name" value="Transferase"/>
    <property type="match status" value="1"/>
</dbReference>
<protein>
    <submittedName>
        <fullName evidence="4">Uncharacterized protein</fullName>
    </submittedName>
</protein>
<accession>A0AAN7J4G0</accession>
<dbReference type="AlphaFoldDB" id="A0AAN7J4G0"/>